<keyword evidence="4 11" id="KW-0138">CF(0)</keyword>
<dbReference type="PROSITE" id="PS00449">
    <property type="entry name" value="ATPASE_A"/>
    <property type="match status" value="1"/>
</dbReference>
<keyword evidence="14" id="KW-1185">Reference proteome</keyword>
<evidence type="ECO:0000256" key="10">
    <source>
        <dbReference type="ARBA" id="ARBA00023310"/>
    </source>
</evidence>
<evidence type="ECO:0000256" key="3">
    <source>
        <dbReference type="ARBA" id="ARBA00022448"/>
    </source>
</evidence>
<dbReference type="GO" id="GO:0045259">
    <property type="term" value="C:proton-transporting ATP synthase complex"/>
    <property type="evidence" value="ECO:0007669"/>
    <property type="project" value="UniProtKB-KW"/>
</dbReference>
<feature type="transmembrane region" description="Helical" evidence="11">
    <location>
        <begin position="147"/>
        <end position="167"/>
    </location>
</feature>
<keyword evidence="3 11" id="KW-0813">Transport</keyword>
<comment type="caution">
    <text evidence="13">The sequence shown here is derived from an EMBL/GenBank/DDBJ whole genome shotgun (WGS) entry which is preliminary data.</text>
</comment>
<name>A0A326TZ68_THEHA</name>
<dbReference type="HAMAP" id="MF_01393">
    <property type="entry name" value="ATP_synth_a_bact"/>
    <property type="match status" value="1"/>
</dbReference>
<keyword evidence="6 11" id="KW-0375">Hydrogen ion transport</keyword>
<dbReference type="AlphaFoldDB" id="A0A326TZ68"/>
<feature type="transmembrane region" description="Helical" evidence="11">
    <location>
        <begin position="213"/>
        <end position="239"/>
    </location>
</feature>
<dbReference type="OrthoDB" id="9789241at2"/>
<dbReference type="InterPro" id="IPR035908">
    <property type="entry name" value="F0_ATP_A_sf"/>
</dbReference>
<dbReference type="CDD" id="cd00310">
    <property type="entry name" value="ATP-synt_Fo_a_6"/>
    <property type="match status" value="1"/>
</dbReference>
<dbReference type="PANTHER" id="PTHR42823:SF3">
    <property type="entry name" value="ATP SYNTHASE SUBUNIT A, CHLOROPLASTIC"/>
    <property type="match status" value="1"/>
</dbReference>
<dbReference type="GO" id="GO:0042777">
    <property type="term" value="P:proton motive force-driven plasma membrane ATP synthesis"/>
    <property type="evidence" value="ECO:0007669"/>
    <property type="project" value="TreeGrafter"/>
</dbReference>
<evidence type="ECO:0000256" key="11">
    <source>
        <dbReference type="HAMAP-Rule" id="MF_01393"/>
    </source>
</evidence>
<reference evidence="13 14" key="1">
    <citation type="submission" date="2018-06" db="EMBL/GenBank/DDBJ databases">
        <title>Genomic Encyclopedia of Archaeal and Bacterial Type Strains, Phase II (KMG-II): from individual species to whole genera.</title>
        <authorList>
            <person name="Goeker M."/>
        </authorList>
    </citation>
    <scope>NUCLEOTIDE SEQUENCE [LARGE SCALE GENOMIC DNA]</scope>
    <source>
        <strain evidence="13 14">ATCC BAA-1881</strain>
    </source>
</reference>
<evidence type="ECO:0000256" key="12">
    <source>
        <dbReference type="RuleBase" id="RU000483"/>
    </source>
</evidence>
<keyword evidence="7 11" id="KW-1133">Transmembrane helix</keyword>
<evidence type="ECO:0000313" key="14">
    <source>
        <dbReference type="Proteomes" id="UP000248806"/>
    </source>
</evidence>
<dbReference type="EMBL" id="QKUF01000031">
    <property type="protein sequence ID" value="PZW22580.1"/>
    <property type="molecule type" value="Genomic_DNA"/>
</dbReference>
<evidence type="ECO:0000256" key="7">
    <source>
        <dbReference type="ARBA" id="ARBA00022989"/>
    </source>
</evidence>
<gene>
    <name evidence="11" type="primary">atpB</name>
    <name evidence="13" type="ORF">EI42_05365</name>
</gene>
<dbReference type="Pfam" id="PF00119">
    <property type="entry name" value="ATP-synt_A"/>
    <property type="match status" value="1"/>
</dbReference>
<proteinExistence type="inferred from homology"/>
<dbReference type="InterPro" id="IPR045082">
    <property type="entry name" value="ATP_syn_F0_a_bact/chloroplast"/>
</dbReference>
<evidence type="ECO:0000256" key="4">
    <source>
        <dbReference type="ARBA" id="ARBA00022547"/>
    </source>
</evidence>
<feature type="transmembrane region" description="Helical" evidence="11">
    <location>
        <begin position="83"/>
        <end position="100"/>
    </location>
</feature>
<feature type="transmembrane region" description="Helical" evidence="11">
    <location>
        <begin position="245"/>
        <end position="264"/>
    </location>
</feature>
<dbReference type="InterPro" id="IPR000568">
    <property type="entry name" value="ATP_synth_F0_asu"/>
</dbReference>
<evidence type="ECO:0000256" key="8">
    <source>
        <dbReference type="ARBA" id="ARBA00023065"/>
    </source>
</evidence>
<dbReference type="Gene3D" id="1.20.120.220">
    <property type="entry name" value="ATP synthase, F0 complex, subunit A"/>
    <property type="match status" value="1"/>
</dbReference>
<accession>A0A326TZ68</accession>
<comment type="similarity">
    <text evidence="2 11 12">Belongs to the ATPase A chain family.</text>
</comment>
<keyword evidence="10 11" id="KW-0066">ATP synthesis</keyword>
<dbReference type="GO" id="GO:0005886">
    <property type="term" value="C:plasma membrane"/>
    <property type="evidence" value="ECO:0007669"/>
    <property type="project" value="UniProtKB-SubCell"/>
</dbReference>
<dbReference type="InterPro" id="IPR023011">
    <property type="entry name" value="ATP_synth_F0_asu_AS"/>
</dbReference>
<evidence type="ECO:0000313" key="13">
    <source>
        <dbReference type="EMBL" id="PZW22580.1"/>
    </source>
</evidence>
<dbReference type="RefSeq" id="WP_111325627.1">
    <property type="nucleotide sequence ID" value="NZ_BIFX01000001.1"/>
</dbReference>
<protein>
    <recommendedName>
        <fullName evidence="11 12">ATP synthase subunit a</fullName>
    </recommendedName>
    <alternativeName>
        <fullName evidence="11">ATP synthase F0 sector subunit a</fullName>
    </alternativeName>
    <alternativeName>
        <fullName evidence="11">F-ATPase subunit 6</fullName>
    </alternativeName>
</protein>
<keyword evidence="8 11" id="KW-0406">Ion transport</keyword>
<dbReference type="SUPFAM" id="SSF81336">
    <property type="entry name" value="F1F0 ATP synthase subunit A"/>
    <property type="match status" value="1"/>
</dbReference>
<evidence type="ECO:0000256" key="9">
    <source>
        <dbReference type="ARBA" id="ARBA00023136"/>
    </source>
</evidence>
<feature type="transmembrane region" description="Helical" evidence="11">
    <location>
        <begin position="20"/>
        <end position="44"/>
    </location>
</feature>
<dbReference type="PANTHER" id="PTHR42823">
    <property type="entry name" value="ATP SYNTHASE SUBUNIT A, CHLOROPLASTIC"/>
    <property type="match status" value="1"/>
</dbReference>
<dbReference type="PRINTS" id="PR00123">
    <property type="entry name" value="ATPASEA"/>
</dbReference>
<evidence type="ECO:0000256" key="6">
    <source>
        <dbReference type="ARBA" id="ARBA00022781"/>
    </source>
</evidence>
<evidence type="ECO:0000256" key="2">
    <source>
        <dbReference type="ARBA" id="ARBA00006810"/>
    </source>
</evidence>
<dbReference type="Proteomes" id="UP000248806">
    <property type="component" value="Unassembled WGS sequence"/>
</dbReference>
<comment type="function">
    <text evidence="11 12">Key component of the proton channel; it plays a direct role in the translocation of protons across the membrane.</text>
</comment>
<dbReference type="GO" id="GO:0046933">
    <property type="term" value="F:proton-transporting ATP synthase activity, rotational mechanism"/>
    <property type="evidence" value="ECO:0007669"/>
    <property type="project" value="UniProtKB-UniRule"/>
</dbReference>
<evidence type="ECO:0000256" key="5">
    <source>
        <dbReference type="ARBA" id="ARBA00022692"/>
    </source>
</evidence>
<dbReference type="NCBIfam" id="TIGR01131">
    <property type="entry name" value="ATP_synt_6_or_A"/>
    <property type="match status" value="1"/>
</dbReference>
<comment type="subcellular location">
    <subcellularLocation>
        <location evidence="11 12">Cell membrane</location>
        <topology evidence="11 12">Multi-pass membrane protein</topology>
    </subcellularLocation>
    <subcellularLocation>
        <location evidence="1">Membrane</location>
        <topology evidence="1">Multi-pass membrane protein</topology>
    </subcellularLocation>
</comment>
<sequence>MQLWKLPHFQLAPEEIFHLGPIPVTNTLLCTILGIVIILVLFFFAGRRKEMVPRGLQNVAEWALESLMSLVESIAGKRWAKKFFPLVATLFIFIFVSNLVDILPGVDSIGTIHGAVKAGEQMGPFLFGDSSNKIIPWLRPATTDLNLTLAMALVTVLTAQVFGFYALGAKEHIFKYINLPALKQGPVGFITFLATLLEIVQEFSRILSLSLRLFGNIFAGSVVLAVFAFLLPALVNIIFIPFEMLVAFVQAFVFSLLTLVYLQLAVTSHSHEEHGEEHSVEGQAVATH</sequence>
<evidence type="ECO:0000256" key="1">
    <source>
        <dbReference type="ARBA" id="ARBA00004141"/>
    </source>
</evidence>
<organism evidence="13 14">
    <name type="scientific">Thermosporothrix hazakensis</name>
    <dbReference type="NCBI Taxonomy" id="644383"/>
    <lineage>
        <taxon>Bacteria</taxon>
        <taxon>Bacillati</taxon>
        <taxon>Chloroflexota</taxon>
        <taxon>Ktedonobacteria</taxon>
        <taxon>Ktedonobacterales</taxon>
        <taxon>Thermosporotrichaceae</taxon>
        <taxon>Thermosporothrix</taxon>
    </lineage>
</organism>
<keyword evidence="9 11" id="KW-0472">Membrane</keyword>
<keyword evidence="11" id="KW-1003">Cell membrane</keyword>
<keyword evidence="5 11" id="KW-0812">Transmembrane</keyword>